<dbReference type="Gene3D" id="3.40.50.10610">
    <property type="entry name" value="ABC-type transport auxiliary lipoprotein component"/>
    <property type="match status" value="1"/>
</dbReference>
<accession>A0ABU0H1C2</accession>
<dbReference type="EMBL" id="JAUSVO010000001">
    <property type="protein sequence ID" value="MDQ0436113.1"/>
    <property type="molecule type" value="Genomic_DNA"/>
</dbReference>
<sequence length="204" mass="21810">MRLVKRTARGAALASILCAALLSGCVSKLLTTPPPNTYELTGPTELPQAQNHTTAQLLVPAPTALKILDSQRVAVSRGSLVAYYPNAQYADTLPRVIQARVIETFEKAKQAKAVGRPGEGLSIDYQLLTDIRSFNFNVGANSRTAVVEISARIMNDRNGRVVAFKVFRAEVPVAEDTAPAAVAGLNAALDQVLVELVSWSLGKI</sequence>
<evidence type="ECO:0000313" key="3">
    <source>
        <dbReference type="EMBL" id="MDQ0436113.1"/>
    </source>
</evidence>
<organism evidence="3 4">
    <name type="scientific">Kaistia dalseonensis</name>
    <dbReference type="NCBI Taxonomy" id="410840"/>
    <lineage>
        <taxon>Bacteria</taxon>
        <taxon>Pseudomonadati</taxon>
        <taxon>Pseudomonadota</taxon>
        <taxon>Alphaproteobacteria</taxon>
        <taxon>Hyphomicrobiales</taxon>
        <taxon>Kaistiaceae</taxon>
        <taxon>Kaistia</taxon>
    </lineage>
</organism>
<dbReference type="Proteomes" id="UP001241603">
    <property type="component" value="Unassembled WGS sequence"/>
</dbReference>
<dbReference type="PROSITE" id="PS51257">
    <property type="entry name" value="PROKAR_LIPOPROTEIN"/>
    <property type="match status" value="1"/>
</dbReference>
<gene>
    <name evidence="3" type="ORF">QO014_000483</name>
</gene>
<dbReference type="SUPFAM" id="SSF159594">
    <property type="entry name" value="XCC0632-like"/>
    <property type="match status" value="1"/>
</dbReference>
<protein>
    <submittedName>
        <fullName evidence="3">Cholesterol transport system auxiliary component</fullName>
    </submittedName>
</protein>
<evidence type="ECO:0000259" key="2">
    <source>
        <dbReference type="Pfam" id="PF03886"/>
    </source>
</evidence>
<dbReference type="InterPro" id="IPR005586">
    <property type="entry name" value="ABC_trans_aux"/>
</dbReference>
<feature type="domain" description="ABC-type transport auxiliary lipoprotein component" evidence="2">
    <location>
        <begin position="38"/>
        <end position="195"/>
    </location>
</feature>
<feature type="chain" id="PRO_5046784750" evidence="1">
    <location>
        <begin position="29"/>
        <end position="204"/>
    </location>
</feature>
<dbReference type="RefSeq" id="WP_266347050.1">
    <property type="nucleotide sequence ID" value="NZ_JAPKNG010000001.1"/>
</dbReference>
<keyword evidence="4" id="KW-1185">Reference proteome</keyword>
<dbReference type="Pfam" id="PF03886">
    <property type="entry name" value="ABC_trans_aux"/>
    <property type="match status" value="1"/>
</dbReference>
<feature type="signal peptide" evidence="1">
    <location>
        <begin position="1"/>
        <end position="28"/>
    </location>
</feature>
<proteinExistence type="predicted"/>
<evidence type="ECO:0000313" key="4">
    <source>
        <dbReference type="Proteomes" id="UP001241603"/>
    </source>
</evidence>
<keyword evidence="1" id="KW-0732">Signal</keyword>
<comment type="caution">
    <text evidence="3">The sequence shown here is derived from an EMBL/GenBank/DDBJ whole genome shotgun (WGS) entry which is preliminary data.</text>
</comment>
<reference evidence="3 4" key="1">
    <citation type="submission" date="2023-07" db="EMBL/GenBank/DDBJ databases">
        <title>Genomic Encyclopedia of Type Strains, Phase IV (KMG-IV): sequencing the most valuable type-strain genomes for metagenomic binning, comparative biology and taxonomic classification.</title>
        <authorList>
            <person name="Goeker M."/>
        </authorList>
    </citation>
    <scope>NUCLEOTIDE SEQUENCE [LARGE SCALE GENOMIC DNA]</scope>
    <source>
        <strain evidence="3 4">B6-8</strain>
    </source>
</reference>
<evidence type="ECO:0000256" key="1">
    <source>
        <dbReference type="SAM" id="SignalP"/>
    </source>
</evidence>
<name>A0ABU0H1C2_9HYPH</name>